<dbReference type="GO" id="GO:0006729">
    <property type="term" value="P:tetrahydrobiopterin biosynthetic process"/>
    <property type="evidence" value="ECO:0007669"/>
    <property type="project" value="InterPro"/>
</dbReference>
<dbReference type="InterPro" id="IPR050376">
    <property type="entry name" value="Pterin-4-alpha-carb_dehyd"/>
</dbReference>
<dbReference type="Gene3D" id="3.30.1360.20">
    <property type="entry name" value="Transcriptional coactivator/pterin dehydratase"/>
    <property type="match status" value="1"/>
</dbReference>
<dbReference type="OrthoDB" id="9800108at2"/>
<organism evidence="5 6">
    <name type="scientific">Prosthecochloris marina</name>
    <dbReference type="NCBI Taxonomy" id="2017681"/>
    <lineage>
        <taxon>Bacteria</taxon>
        <taxon>Pseudomonadati</taxon>
        <taxon>Chlorobiota</taxon>
        <taxon>Chlorobiia</taxon>
        <taxon>Chlorobiales</taxon>
        <taxon>Chlorobiaceae</taxon>
        <taxon>Prosthecochloris</taxon>
    </lineage>
</organism>
<dbReference type="PANTHER" id="PTHR42805:SF1">
    <property type="entry name" value="PTERIN-4-ALPHA-CARBINOLAMINE DEHYDRATASE-RELATED"/>
    <property type="match status" value="1"/>
</dbReference>
<keyword evidence="6" id="KW-1185">Reference proteome</keyword>
<dbReference type="Pfam" id="PF01329">
    <property type="entry name" value="Pterin_4a"/>
    <property type="match status" value="1"/>
</dbReference>
<dbReference type="InterPro" id="IPR001533">
    <property type="entry name" value="Pterin_deHydtase"/>
</dbReference>
<proteinExistence type="inferred from homology"/>
<dbReference type="Proteomes" id="UP000246278">
    <property type="component" value="Unassembled WGS sequence"/>
</dbReference>
<evidence type="ECO:0000256" key="4">
    <source>
        <dbReference type="HAMAP-Rule" id="MF_00434"/>
    </source>
</evidence>
<dbReference type="GO" id="GO:0008124">
    <property type="term" value="F:4-alpha-hydroxytetrahydrobiopterin dehydratase activity"/>
    <property type="evidence" value="ECO:0007669"/>
    <property type="project" value="UniProtKB-UniRule"/>
</dbReference>
<dbReference type="RefSeq" id="WP_110023682.1">
    <property type="nucleotide sequence ID" value="NZ_PDNZ01000006.1"/>
</dbReference>
<name>A0A317T4V7_9CHLB</name>
<dbReference type="EMBL" id="PDNZ01000006">
    <property type="protein sequence ID" value="PWW81565.1"/>
    <property type="molecule type" value="Genomic_DNA"/>
</dbReference>
<dbReference type="AlphaFoldDB" id="A0A317T4V7"/>
<evidence type="ECO:0000256" key="2">
    <source>
        <dbReference type="ARBA" id="ARBA00006472"/>
    </source>
</evidence>
<dbReference type="InterPro" id="IPR036428">
    <property type="entry name" value="PCD_sf"/>
</dbReference>
<evidence type="ECO:0000313" key="5">
    <source>
        <dbReference type="EMBL" id="PWW81565.1"/>
    </source>
</evidence>
<dbReference type="EC" id="4.2.1.96" evidence="4"/>
<keyword evidence="3 4" id="KW-0456">Lyase</keyword>
<dbReference type="HAMAP" id="MF_00434">
    <property type="entry name" value="Pterin_4_alpha"/>
    <property type="match status" value="1"/>
</dbReference>
<evidence type="ECO:0000256" key="1">
    <source>
        <dbReference type="ARBA" id="ARBA00001554"/>
    </source>
</evidence>
<reference evidence="6" key="1">
    <citation type="submission" date="2017-10" db="EMBL/GenBank/DDBJ databases">
        <authorList>
            <person name="Gaisin V.A."/>
            <person name="Rysina M.S."/>
            <person name="Grouzdev D.S."/>
        </authorList>
    </citation>
    <scope>NUCLEOTIDE SEQUENCE [LARGE SCALE GENOMIC DNA]</scope>
    <source>
        <strain evidence="6">V1</strain>
    </source>
</reference>
<comment type="similarity">
    <text evidence="2 4">Belongs to the pterin-4-alpha-carbinolamine dehydratase family.</text>
</comment>
<dbReference type="PANTHER" id="PTHR42805">
    <property type="entry name" value="PTERIN-4-ALPHA-CARBINOLAMINE DEHYDRATASE-RELATED"/>
    <property type="match status" value="1"/>
</dbReference>
<sequence>MEKLNDDLVEKKIRELNGWDVVVVDGEKRLVREFIFEDFTGAVAFSVKVGIIAEKADHHPVVLTEWGKVTVSWWSHSLGGLSEKDFEMAERTSMLYEG</sequence>
<comment type="catalytic activity">
    <reaction evidence="1 4">
        <text>(4aS,6R)-4a-hydroxy-L-erythro-5,6,7,8-tetrahydrobiopterin = (6R)-L-erythro-6,7-dihydrobiopterin + H2O</text>
        <dbReference type="Rhea" id="RHEA:11920"/>
        <dbReference type="ChEBI" id="CHEBI:15377"/>
        <dbReference type="ChEBI" id="CHEBI:15642"/>
        <dbReference type="ChEBI" id="CHEBI:43120"/>
        <dbReference type="EC" id="4.2.1.96"/>
    </reaction>
</comment>
<evidence type="ECO:0000256" key="3">
    <source>
        <dbReference type="ARBA" id="ARBA00023239"/>
    </source>
</evidence>
<evidence type="ECO:0000313" key="6">
    <source>
        <dbReference type="Proteomes" id="UP000246278"/>
    </source>
</evidence>
<dbReference type="SUPFAM" id="SSF55248">
    <property type="entry name" value="PCD-like"/>
    <property type="match status" value="1"/>
</dbReference>
<comment type="caution">
    <text evidence="5">The sequence shown here is derived from an EMBL/GenBank/DDBJ whole genome shotgun (WGS) entry which is preliminary data.</text>
</comment>
<protein>
    <recommendedName>
        <fullName evidence="4">Putative pterin-4-alpha-carbinolamine dehydratase</fullName>
        <shortName evidence="4">PHS</shortName>
        <ecNumber evidence="4">4.2.1.96</ecNumber>
    </recommendedName>
    <alternativeName>
        <fullName evidence="4">4-alpha-hydroxy-tetrahydropterin dehydratase</fullName>
    </alternativeName>
    <alternativeName>
        <fullName evidence="4">Pterin carbinolamine dehydratase</fullName>
        <shortName evidence="4">PCD</shortName>
    </alternativeName>
</protein>
<gene>
    <name evidence="5" type="ORF">CR164_09120</name>
</gene>
<accession>A0A317T4V7</accession>